<sequence>MSVCVCIFGGIFAFSRSWFVFYISRSIAGQVKRKGDLLKWASNEETWTTSFKIVVRGEN</sequence>
<evidence type="ECO:0000313" key="1">
    <source>
        <dbReference type="EMBL" id="KOF65796.1"/>
    </source>
</evidence>
<gene>
    <name evidence="1" type="ORF">OCBIM_22014365mg</name>
</gene>
<protein>
    <submittedName>
        <fullName evidence="1">Uncharacterized protein</fullName>
    </submittedName>
</protein>
<name>A0A0L8FM63_OCTBM</name>
<organism evidence="1">
    <name type="scientific">Octopus bimaculoides</name>
    <name type="common">California two-spotted octopus</name>
    <dbReference type="NCBI Taxonomy" id="37653"/>
    <lineage>
        <taxon>Eukaryota</taxon>
        <taxon>Metazoa</taxon>
        <taxon>Spiralia</taxon>
        <taxon>Lophotrochozoa</taxon>
        <taxon>Mollusca</taxon>
        <taxon>Cephalopoda</taxon>
        <taxon>Coleoidea</taxon>
        <taxon>Octopodiformes</taxon>
        <taxon>Octopoda</taxon>
        <taxon>Incirrata</taxon>
        <taxon>Octopodidae</taxon>
        <taxon>Octopus</taxon>
    </lineage>
</organism>
<reference evidence="1" key="1">
    <citation type="submission" date="2015-07" db="EMBL/GenBank/DDBJ databases">
        <title>MeaNS - Measles Nucleotide Surveillance Program.</title>
        <authorList>
            <person name="Tran T."/>
            <person name="Druce J."/>
        </authorList>
    </citation>
    <scope>NUCLEOTIDE SEQUENCE</scope>
    <source>
        <strain evidence="1">UCB-OBI-ISO-001</strain>
        <tissue evidence="1">Gonad</tissue>
    </source>
</reference>
<dbReference type="AlphaFoldDB" id="A0A0L8FM63"/>
<accession>A0A0L8FM63</accession>
<proteinExistence type="predicted"/>
<dbReference type="EMBL" id="KQ428883">
    <property type="protein sequence ID" value="KOF65796.1"/>
    <property type="molecule type" value="Genomic_DNA"/>
</dbReference>